<evidence type="ECO:0000256" key="8">
    <source>
        <dbReference type="SAM" id="MobiDB-lite"/>
    </source>
</evidence>
<evidence type="ECO:0000313" key="12">
    <source>
        <dbReference type="Proteomes" id="UP000677054"/>
    </source>
</evidence>
<dbReference type="InterPro" id="IPR001478">
    <property type="entry name" value="PDZ"/>
</dbReference>
<dbReference type="GO" id="GO:0005198">
    <property type="term" value="F:structural molecule activity"/>
    <property type="evidence" value="ECO:0007669"/>
    <property type="project" value="InterPro"/>
</dbReference>
<proteinExistence type="inferred from homology"/>
<accession>A0A7R9AAZ6</accession>
<evidence type="ECO:0000259" key="9">
    <source>
        <dbReference type="PROSITE" id="PS50003"/>
    </source>
</evidence>
<sequence length="485" mass="54344">MVRLAGRERKSGLIQVSNGRSQPEAAKLFLFEDSLTVVRKQPPWRVSQDVKAYPKHSKERVVRLVKQKAGGLGLSVKGGVEHNLPILVSKVFKDQPADISGQVFIGDAIVKGNPIIMNEESLVEKTHEEAVAALHNSGDEVTLVLKYYKAATPYLLKSLARQERTGCGRRIPLELRGEDGWKGLADETSEPDSPTHENGNSLKEDSEWTITAEVPLLMAYVTRYIFGTDQLRPKAFEVRSIDGSTTGIVHCSDLADMADWLKCIIHTIVGLNNLQMKVFNGSLTPSEQITYMGWVCEGFEESSGNASSTHWQNWKPKFVALKGANVLLFGDAPVSARDWLSPSVCYKIYETLFRVVKASECMDQRQHCFLLQTASRSHESHYFSLESHQELGRIEKAWHQALYLAVFNLYMKTFAVYHEGRSYGLSLDWNQGFVLGPPGQPGGIPPSPNIVWRYKFSQLKGSSDDGKSKLKLQFQNPITRQMEVK</sequence>
<feature type="domain" description="PH" evidence="9">
    <location>
        <begin position="288"/>
        <end position="407"/>
    </location>
</feature>
<keyword evidence="6" id="KW-0472">Membrane</keyword>
<dbReference type="SUPFAM" id="SSF50729">
    <property type="entry name" value="PH domain-like"/>
    <property type="match status" value="2"/>
</dbReference>
<dbReference type="PROSITE" id="PS50003">
    <property type="entry name" value="PH_DOMAIN"/>
    <property type="match status" value="1"/>
</dbReference>
<keyword evidence="7" id="KW-0206">Cytoskeleton</keyword>
<comment type="subcellular location">
    <subcellularLocation>
        <location evidence="2">Cytoplasm</location>
        <location evidence="2">Cytoskeleton</location>
    </subcellularLocation>
    <subcellularLocation>
        <location evidence="1">Membrane</location>
        <topology evidence="1">Peripheral membrane protein</topology>
    </subcellularLocation>
</comment>
<dbReference type="InterPro" id="IPR015482">
    <property type="entry name" value="Syntrophin"/>
</dbReference>
<reference evidence="11" key="1">
    <citation type="submission" date="2020-11" db="EMBL/GenBank/DDBJ databases">
        <authorList>
            <person name="Tran Van P."/>
        </authorList>
    </citation>
    <scope>NUCLEOTIDE SEQUENCE</scope>
</reference>
<dbReference type="InterPro" id="IPR011993">
    <property type="entry name" value="PH-like_dom_sf"/>
</dbReference>
<dbReference type="PROSITE" id="PS50106">
    <property type="entry name" value="PDZ"/>
    <property type="match status" value="1"/>
</dbReference>
<feature type="non-terminal residue" evidence="11">
    <location>
        <position position="1"/>
    </location>
</feature>
<feature type="domain" description="PDZ" evidence="10">
    <location>
        <begin position="61"/>
        <end position="149"/>
    </location>
</feature>
<dbReference type="CDD" id="cd06801">
    <property type="entry name" value="PDZ_syntrophin-like"/>
    <property type="match status" value="1"/>
</dbReference>
<dbReference type="InterPro" id="IPR055108">
    <property type="entry name" value="Syntrophin_4th"/>
</dbReference>
<evidence type="ECO:0000256" key="2">
    <source>
        <dbReference type="ARBA" id="ARBA00004245"/>
    </source>
</evidence>
<dbReference type="Proteomes" id="UP000677054">
    <property type="component" value="Unassembled WGS sequence"/>
</dbReference>
<evidence type="ECO:0000259" key="10">
    <source>
        <dbReference type="PROSITE" id="PS50106"/>
    </source>
</evidence>
<dbReference type="Pfam" id="PF00169">
    <property type="entry name" value="PH"/>
    <property type="match status" value="1"/>
</dbReference>
<dbReference type="Pfam" id="PF18012">
    <property type="entry name" value="PH_17"/>
    <property type="match status" value="1"/>
</dbReference>
<evidence type="ECO:0000256" key="3">
    <source>
        <dbReference type="ARBA" id="ARBA00010798"/>
    </source>
</evidence>
<keyword evidence="5" id="KW-0677">Repeat</keyword>
<gene>
    <name evidence="11" type="ORF">DSTB1V02_LOCUS10548</name>
</gene>
<dbReference type="SMART" id="SM00233">
    <property type="entry name" value="PH"/>
    <property type="match status" value="2"/>
</dbReference>
<dbReference type="InterPro" id="IPR036034">
    <property type="entry name" value="PDZ_sf"/>
</dbReference>
<dbReference type="SUPFAM" id="SSF50156">
    <property type="entry name" value="PDZ domain-like"/>
    <property type="match status" value="1"/>
</dbReference>
<evidence type="ECO:0000256" key="4">
    <source>
        <dbReference type="ARBA" id="ARBA00022490"/>
    </source>
</evidence>
<evidence type="ECO:0000256" key="6">
    <source>
        <dbReference type="ARBA" id="ARBA00023136"/>
    </source>
</evidence>
<dbReference type="Gene3D" id="2.30.29.30">
    <property type="entry name" value="Pleckstrin-homology domain (PH domain)/Phosphotyrosine-binding domain (PTB)"/>
    <property type="match status" value="2"/>
</dbReference>
<dbReference type="InterPro" id="IPR041428">
    <property type="entry name" value="PHsplit_syntrophin"/>
</dbReference>
<dbReference type="Gene3D" id="2.30.42.10">
    <property type="match status" value="1"/>
</dbReference>
<evidence type="ECO:0000313" key="11">
    <source>
        <dbReference type="EMBL" id="CAD7250779.1"/>
    </source>
</evidence>
<comment type="similarity">
    <text evidence="3">Belongs to the syntrophin family.</text>
</comment>
<dbReference type="EMBL" id="LR902584">
    <property type="protein sequence ID" value="CAD7250779.1"/>
    <property type="molecule type" value="Genomic_DNA"/>
</dbReference>
<dbReference type="OrthoDB" id="9975356at2759"/>
<dbReference type="EMBL" id="CAJPEV010003067">
    <property type="protein sequence ID" value="CAG0898825.1"/>
    <property type="molecule type" value="Genomic_DNA"/>
</dbReference>
<feature type="region of interest" description="Disordered" evidence="8">
    <location>
        <begin position="181"/>
        <end position="204"/>
    </location>
</feature>
<dbReference type="AlphaFoldDB" id="A0A7R9AAZ6"/>
<keyword evidence="12" id="KW-1185">Reference proteome</keyword>
<evidence type="ECO:0000256" key="5">
    <source>
        <dbReference type="ARBA" id="ARBA00022737"/>
    </source>
</evidence>
<evidence type="ECO:0000256" key="1">
    <source>
        <dbReference type="ARBA" id="ARBA00004170"/>
    </source>
</evidence>
<dbReference type="InterPro" id="IPR001849">
    <property type="entry name" value="PH_domain"/>
</dbReference>
<name>A0A7R9AAZ6_9CRUS</name>
<evidence type="ECO:0000256" key="7">
    <source>
        <dbReference type="ARBA" id="ARBA00023212"/>
    </source>
</evidence>
<dbReference type="PANTHER" id="PTHR10554:SF1">
    <property type="entry name" value="FI16515P1"/>
    <property type="match status" value="1"/>
</dbReference>
<keyword evidence="4" id="KW-0963">Cytoplasm</keyword>
<dbReference type="GO" id="GO:0016010">
    <property type="term" value="C:dystrophin-associated glycoprotein complex"/>
    <property type="evidence" value="ECO:0007669"/>
    <property type="project" value="TreeGrafter"/>
</dbReference>
<dbReference type="Pfam" id="PF23012">
    <property type="entry name" value="Syntrophin_4th"/>
    <property type="match status" value="1"/>
</dbReference>
<dbReference type="SMART" id="SM00228">
    <property type="entry name" value="PDZ"/>
    <property type="match status" value="1"/>
</dbReference>
<dbReference type="PANTHER" id="PTHR10554">
    <property type="entry name" value="SYNTROPHIN"/>
    <property type="match status" value="1"/>
</dbReference>
<organism evidence="11">
    <name type="scientific">Darwinula stevensoni</name>
    <dbReference type="NCBI Taxonomy" id="69355"/>
    <lineage>
        <taxon>Eukaryota</taxon>
        <taxon>Metazoa</taxon>
        <taxon>Ecdysozoa</taxon>
        <taxon>Arthropoda</taxon>
        <taxon>Crustacea</taxon>
        <taxon>Oligostraca</taxon>
        <taxon>Ostracoda</taxon>
        <taxon>Podocopa</taxon>
        <taxon>Podocopida</taxon>
        <taxon>Darwinulocopina</taxon>
        <taxon>Darwinuloidea</taxon>
        <taxon>Darwinulidae</taxon>
        <taxon>Darwinula</taxon>
    </lineage>
</organism>
<protein>
    <submittedName>
        <fullName evidence="11">Uncharacterized protein</fullName>
    </submittedName>
</protein>
<dbReference type="GO" id="GO:0005856">
    <property type="term" value="C:cytoskeleton"/>
    <property type="evidence" value="ECO:0007669"/>
    <property type="project" value="UniProtKB-SubCell"/>
</dbReference>
<dbReference type="Pfam" id="PF00595">
    <property type="entry name" value="PDZ"/>
    <property type="match status" value="1"/>
</dbReference>